<organism evidence="2 3">
    <name type="scientific">Pseudobythopirellula maris</name>
    <dbReference type="NCBI Taxonomy" id="2527991"/>
    <lineage>
        <taxon>Bacteria</taxon>
        <taxon>Pseudomonadati</taxon>
        <taxon>Planctomycetota</taxon>
        <taxon>Planctomycetia</taxon>
        <taxon>Pirellulales</taxon>
        <taxon>Lacipirellulaceae</taxon>
        <taxon>Pseudobythopirellula</taxon>
    </lineage>
</organism>
<gene>
    <name evidence="2" type="ORF">Mal64_03040</name>
</gene>
<dbReference type="InterPro" id="IPR007813">
    <property type="entry name" value="PilN"/>
</dbReference>
<name>A0A5C5ZQU2_9BACT</name>
<dbReference type="Proteomes" id="UP000315440">
    <property type="component" value="Unassembled WGS sequence"/>
</dbReference>
<comment type="caution">
    <text evidence="2">The sequence shown here is derived from an EMBL/GenBank/DDBJ whole genome shotgun (WGS) entry which is preliminary data.</text>
</comment>
<feature type="region of interest" description="Disordered" evidence="1">
    <location>
        <begin position="1"/>
        <end position="22"/>
    </location>
</feature>
<keyword evidence="3" id="KW-1185">Reference proteome</keyword>
<dbReference type="RefSeq" id="WP_146396030.1">
    <property type="nucleotide sequence ID" value="NZ_SJPQ01000001.1"/>
</dbReference>
<dbReference type="OrthoDB" id="290652at2"/>
<proteinExistence type="predicted"/>
<dbReference type="AlphaFoldDB" id="A0A5C5ZQU2"/>
<evidence type="ECO:0000256" key="1">
    <source>
        <dbReference type="SAM" id="MobiDB-lite"/>
    </source>
</evidence>
<sequence>MPNTPPKDRRQSPDRRDDRARRKHSESRVLCIEVCRSTLKAVIVTRQEKSGAFHVETSTKVWRHEATRLGTELGSRELTVALKEFVAEGRLAGCRAAFTLNCDACVTRSTSGAKQVVEQELTSLGERSQLYLSLGPGPKALSVHRTPIDARHEHGLVTVANEQTVSSLATAAEAAGLRLEVVESSIVSVARLLDRMGVATDAPTAMVILDEDRFDLGVCYQGIPLLEVRPTAAATAEEFGPVVSDYHKRLLRYCNRLHGLGSAKLDKLLLIGQRDEVESATRSLDDQSAKFETEGFEIGDLGPDWQVDPESLDSEMTGALGLALRCSEPSAQRNGPNLMEDYLARVKTPLMPIVLRALSPVGAVLAASLALALWNAGLRTEVDQLDSEYLRLRPVQLESMALGKSLRSTESMQENLAQLGDALPRPSLFTVMTRVRQCLPSDVWINHFALSDYERVDLRGDSYTEGGVYDFVSYLGKAPGVSETALKATGAGQSPQGPTTSFDVQFDLTTTKAFASPPEKSRG</sequence>
<evidence type="ECO:0008006" key="4">
    <source>
        <dbReference type="Google" id="ProtNLM"/>
    </source>
</evidence>
<protein>
    <recommendedName>
        <fullName evidence="4">Competence protein A</fullName>
    </recommendedName>
</protein>
<reference evidence="2 3" key="1">
    <citation type="submission" date="2019-02" db="EMBL/GenBank/DDBJ databases">
        <title>Deep-cultivation of Planctomycetes and their phenomic and genomic characterization uncovers novel biology.</title>
        <authorList>
            <person name="Wiegand S."/>
            <person name="Jogler M."/>
            <person name="Boedeker C."/>
            <person name="Pinto D."/>
            <person name="Vollmers J."/>
            <person name="Rivas-Marin E."/>
            <person name="Kohn T."/>
            <person name="Peeters S.H."/>
            <person name="Heuer A."/>
            <person name="Rast P."/>
            <person name="Oberbeckmann S."/>
            <person name="Bunk B."/>
            <person name="Jeske O."/>
            <person name="Meyerdierks A."/>
            <person name="Storesund J.E."/>
            <person name="Kallscheuer N."/>
            <person name="Luecker S."/>
            <person name="Lage O.M."/>
            <person name="Pohl T."/>
            <person name="Merkel B.J."/>
            <person name="Hornburger P."/>
            <person name="Mueller R.-W."/>
            <person name="Bruemmer F."/>
            <person name="Labrenz M."/>
            <person name="Spormann A.M."/>
            <person name="Op Den Camp H."/>
            <person name="Overmann J."/>
            <person name="Amann R."/>
            <person name="Jetten M.S.M."/>
            <person name="Mascher T."/>
            <person name="Medema M.H."/>
            <person name="Devos D.P."/>
            <person name="Kaster A.-K."/>
            <person name="Ovreas L."/>
            <person name="Rohde M."/>
            <person name="Galperin M.Y."/>
            <person name="Jogler C."/>
        </authorList>
    </citation>
    <scope>NUCLEOTIDE SEQUENCE [LARGE SCALE GENOMIC DNA]</scope>
    <source>
        <strain evidence="2 3">Mal64</strain>
    </source>
</reference>
<dbReference type="Pfam" id="PF05137">
    <property type="entry name" value="PilN"/>
    <property type="match status" value="1"/>
</dbReference>
<evidence type="ECO:0000313" key="3">
    <source>
        <dbReference type="Proteomes" id="UP000315440"/>
    </source>
</evidence>
<evidence type="ECO:0000313" key="2">
    <source>
        <dbReference type="EMBL" id="TWT89922.1"/>
    </source>
</evidence>
<feature type="compositionally biased region" description="Basic and acidic residues" evidence="1">
    <location>
        <begin position="1"/>
        <end position="20"/>
    </location>
</feature>
<dbReference type="EMBL" id="SJPQ01000001">
    <property type="protein sequence ID" value="TWT89922.1"/>
    <property type="molecule type" value="Genomic_DNA"/>
</dbReference>
<accession>A0A5C5ZQU2</accession>